<evidence type="ECO:0000256" key="1">
    <source>
        <dbReference type="SAM" id="MobiDB-lite"/>
    </source>
</evidence>
<evidence type="ECO:0000313" key="5">
    <source>
        <dbReference type="Proteomes" id="UP000005870"/>
    </source>
</evidence>
<dbReference type="AlphaFoldDB" id="G7UR72"/>
<dbReference type="OrthoDB" id="6089795at2"/>
<dbReference type="Proteomes" id="UP000005870">
    <property type="component" value="Chromosome"/>
</dbReference>
<feature type="signal peptide" evidence="2">
    <location>
        <begin position="1"/>
        <end position="22"/>
    </location>
</feature>
<dbReference type="KEGG" id="psd:DSC_06160"/>
<name>G7UR72_PSEUP</name>
<dbReference type="PROSITE" id="PS00018">
    <property type="entry name" value="EF_HAND_1"/>
    <property type="match status" value="1"/>
</dbReference>
<feature type="region of interest" description="Disordered" evidence="1">
    <location>
        <begin position="21"/>
        <end position="77"/>
    </location>
</feature>
<dbReference type="STRING" id="1045855.DSC_06160"/>
<dbReference type="EMBL" id="CP003093">
    <property type="protein sequence ID" value="AER55883.1"/>
    <property type="molecule type" value="Genomic_DNA"/>
</dbReference>
<feature type="compositionally biased region" description="Basic and acidic residues" evidence="1">
    <location>
        <begin position="107"/>
        <end position="133"/>
    </location>
</feature>
<dbReference type="InterPro" id="IPR018247">
    <property type="entry name" value="EF_Hand_1_Ca_BS"/>
</dbReference>
<evidence type="ECO:0000259" key="3">
    <source>
        <dbReference type="PROSITE" id="PS50222"/>
    </source>
</evidence>
<feature type="region of interest" description="Disordered" evidence="1">
    <location>
        <begin position="94"/>
        <end position="149"/>
    </location>
</feature>
<organism evidence="4 5">
    <name type="scientific">Pseudoxanthomonas spadix (strain BD-a59)</name>
    <dbReference type="NCBI Taxonomy" id="1045855"/>
    <lineage>
        <taxon>Bacteria</taxon>
        <taxon>Pseudomonadati</taxon>
        <taxon>Pseudomonadota</taxon>
        <taxon>Gammaproteobacteria</taxon>
        <taxon>Lysobacterales</taxon>
        <taxon>Lysobacteraceae</taxon>
        <taxon>Pseudoxanthomonas</taxon>
    </lineage>
</organism>
<dbReference type="Gene3D" id="1.10.238.10">
    <property type="entry name" value="EF-hand"/>
    <property type="match status" value="2"/>
</dbReference>
<protein>
    <submittedName>
        <fullName evidence="4">Calcium-binding protein</fullName>
    </submittedName>
</protein>
<dbReference type="PROSITE" id="PS50222">
    <property type="entry name" value="EF_HAND_2"/>
    <property type="match status" value="1"/>
</dbReference>
<feature type="chain" id="PRO_5003504253" evidence="2">
    <location>
        <begin position="23"/>
        <end position="149"/>
    </location>
</feature>
<keyword evidence="5" id="KW-1185">Reference proteome</keyword>
<reference evidence="4 5" key="1">
    <citation type="journal article" date="2012" name="J. Bacteriol.">
        <title>Complete Genome Sequence of the BTEX-Degrading Bacterium Pseudoxanthomonas spadix BD-a59.</title>
        <authorList>
            <person name="Lee S.H."/>
            <person name="Jin H.M."/>
            <person name="Lee H.J."/>
            <person name="Kim J.M."/>
            <person name="Jeon C.O."/>
        </authorList>
    </citation>
    <scope>NUCLEOTIDE SEQUENCE [LARGE SCALE GENOMIC DNA]</scope>
    <source>
        <strain evidence="4 5">BD-a59</strain>
    </source>
</reference>
<dbReference type="eggNOG" id="COG5126">
    <property type="taxonomic scope" value="Bacteria"/>
</dbReference>
<evidence type="ECO:0000256" key="2">
    <source>
        <dbReference type="SAM" id="SignalP"/>
    </source>
</evidence>
<feature type="compositionally biased region" description="Low complexity" evidence="1">
    <location>
        <begin position="139"/>
        <end position="149"/>
    </location>
</feature>
<accession>G7UR72</accession>
<dbReference type="InterPro" id="IPR002048">
    <property type="entry name" value="EF_hand_dom"/>
</dbReference>
<evidence type="ECO:0000313" key="4">
    <source>
        <dbReference type="EMBL" id="AER55883.1"/>
    </source>
</evidence>
<dbReference type="SUPFAM" id="SSF47473">
    <property type="entry name" value="EF-hand"/>
    <property type="match status" value="1"/>
</dbReference>
<dbReference type="GO" id="GO:0005509">
    <property type="term" value="F:calcium ion binding"/>
    <property type="evidence" value="ECO:0007669"/>
    <property type="project" value="InterPro"/>
</dbReference>
<dbReference type="InterPro" id="IPR011992">
    <property type="entry name" value="EF-hand-dom_pair"/>
</dbReference>
<feature type="domain" description="EF-hand" evidence="3">
    <location>
        <begin position="84"/>
        <end position="119"/>
    </location>
</feature>
<sequence>MMRKTLIAFSIAAVLGAGAASAAAQDANTPSPPRHGERMAKLDTNKDGRISAEEAKADPKFAEHFARMDANKDGSVDRADGELRMKQRHDAWFANADTNKDGQLSKAEFDAAKPDRSMHGGRHEGKGMRDRRGGPGAPPSAGEAPAARP</sequence>
<keyword evidence="2" id="KW-0732">Signal</keyword>
<gene>
    <name evidence="4" type="ordered locus">DSC_06160</name>
</gene>
<dbReference type="Pfam" id="PF13202">
    <property type="entry name" value="EF-hand_5"/>
    <property type="match status" value="3"/>
</dbReference>
<feature type="compositionally biased region" description="Basic and acidic residues" evidence="1">
    <location>
        <begin position="34"/>
        <end position="77"/>
    </location>
</feature>
<proteinExistence type="predicted"/>
<dbReference type="HOGENOM" id="CLU_091273_1_0_6"/>